<feature type="compositionally biased region" description="Basic and acidic residues" evidence="1">
    <location>
        <begin position="626"/>
        <end position="668"/>
    </location>
</feature>
<feature type="compositionally biased region" description="Basic and acidic residues" evidence="1">
    <location>
        <begin position="957"/>
        <end position="969"/>
    </location>
</feature>
<dbReference type="Proteomes" id="UP000265515">
    <property type="component" value="Unassembled WGS sequence"/>
</dbReference>
<evidence type="ECO:0000313" key="2">
    <source>
        <dbReference type="EMBL" id="GBG91383.1"/>
    </source>
</evidence>
<feature type="region of interest" description="Disordered" evidence="1">
    <location>
        <begin position="525"/>
        <end position="544"/>
    </location>
</feature>
<feature type="region of interest" description="Disordered" evidence="1">
    <location>
        <begin position="998"/>
        <end position="1044"/>
    </location>
</feature>
<sequence length="1182" mass="132001">MYWKLSGNKMTEVWDFLFQPGPPAQTDLEYNRQRNLVFGVLNDYHDAPRESVSNFLKRMEHIFFLMVEPLTLENYKAQFDEENPFDAEDMEELSDSETFDFESMPLPRVVAQVDDEGEGVSWRYSASPAGLKRVFERETVEDQSSDDEEEERDYEYEPGDKLPKDHETWENDRLFFCGKHHRFTMEDVWGHNVVWHPRKFQPVVKNGKWVIAIKEADGKWTGLNRLGARPFKKKARSSTSCTTTKCCNFERLSTHSKRHRLVELTSACRNLLRVVSIREAVEEETEETTEVTEETTQDLMEEVTEETAQDLLEEVREETAHDLLERGQAERGRAERGRVERGRAERGRAGRGWAERGRAESIERSGVASLGKLIDTAGSRDSDMRDEAALKSYQVRVDSHLSARILFPDVEESLSHRTQPTSPVHNTLLLHLLEEGERLQHTAVSPEPQNHSLAGSASSFCLEAGMPSLQRRESATVSSLSSDERLKLRIDSELLTSLCGPSASSARRKVRIDSELLMSPCKASASSAPTATVPRGEENARSSTSCTTTKCCNFERLSTHPKRHLLVELTSACRNLRWVVSIREAVEEETKETAEVTEETTQDLMEEVTEETAQDLLEEVREETAHDLLERGQAERGRAERGRVERGRAERGRAGRGQAERGRAESVERSGVASLGKLIDTAKSRDSDMRDEASLKSYQVRVDSHLSARILFPDVEESLSHRTQPTSPVDNSLLLHLLEEGECLQHTAVSPERQNHSLAGSASSFCLNAGMPALQRRESATVSSLSSDERRKLRIDSELLTTLCGPFASSARRKVRIDSELLMSPCRASGSSAPHATVPRGQENVRSNPSHLQLGTVFPCSPSFSYVETQDWQCRKVLEGPAAGVLETGGSEYELPGEEELSPGAHAVQREEETQHWQFRRVLETRASKYGHPASEVASVDSESKSTTAPGEEEPSQEAHDALQREEETQHWPACEVLKGLDAGVLETGASEHERVLETGASDHERQASEGASVDSESKSTAAPGEEELSQEVHALQREEETQHWPAREVMKGLDAGVLVTGTSKEVLYSRSVVATTQEDDVKGGQWTFVEGNDRGEEGRTWTFVEARLLGDEEGEEEPVVEARVHGDEKSEEPVVEGGEVAIGIQMDPEQKDHDSPSTRCGEEQGDRASVLSTGREMVLHG</sequence>
<feature type="region of interest" description="Disordered" evidence="1">
    <location>
        <begin position="321"/>
        <end position="361"/>
    </location>
</feature>
<feature type="region of interest" description="Disordered" evidence="1">
    <location>
        <begin position="626"/>
        <end position="669"/>
    </location>
</feature>
<reference evidence="2 3" key="1">
    <citation type="journal article" date="2018" name="Cell">
        <title>The Chara Genome: Secondary Complexity and Implications for Plant Terrestrialization.</title>
        <authorList>
            <person name="Nishiyama T."/>
            <person name="Sakayama H."/>
            <person name="Vries J.D."/>
            <person name="Buschmann H."/>
            <person name="Saint-Marcoux D."/>
            <person name="Ullrich K.K."/>
            <person name="Haas F.B."/>
            <person name="Vanderstraeten L."/>
            <person name="Becker D."/>
            <person name="Lang D."/>
            <person name="Vosolsobe S."/>
            <person name="Rombauts S."/>
            <person name="Wilhelmsson P.K.I."/>
            <person name="Janitza P."/>
            <person name="Kern R."/>
            <person name="Heyl A."/>
            <person name="Rumpler F."/>
            <person name="Villalobos L.I.A.C."/>
            <person name="Clay J.M."/>
            <person name="Skokan R."/>
            <person name="Toyoda A."/>
            <person name="Suzuki Y."/>
            <person name="Kagoshima H."/>
            <person name="Schijlen E."/>
            <person name="Tajeshwar N."/>
            <person name="Catarino B."/>
            <person name="Hetherington A.J."/>
            <person name="Saltykova A."/>
            <person name="Bonnot C."/>
            <person name="Breuninger H."/>
            <person name="Symeonidi A."/>
            <person name="Radhakrishnan G.V."/>
            <person name="Van Nieuwerburgh F."/>
            <person name="Deforce D."/>
            <person name="Chang C."/>
            <person name="Karol K.G."/>
            <person name="Hedrich R."/>
            <person name="Ulvskov P."/>
            <person name="Glockner G."/>
            <person name="Delwiche C.F."/>
            <person name="Petrasek J."/>
            <person name="Van de Peer Y."/>
            <person name="Friml J."/>
            <person name="Beilby M."/>
            <person name="Dolan L."/>
            <person name="Kohara Y."/>
            <person name="Sugano S."/>
            <person name="Fujiyama A."/>
            <person name="Delaux P.-M."/>
            <person name="Quint M."/>
            <person name="TheiBen G."/>
            <person name="Hagemann M."/>
            <person name="Harholt J."/>
            <person name="Dunand C."/>
            <person name="Zachgo S."/>
            <person name="Langdale J."/>
            <person name="Maumus F."/>
            <person name="Straeten D.V.D."/>
            <person name="Gould S.B."/>
            <person name="Rensing S.A."/>
        </authorList>
    </citation>
    <scope>NUCLEOTIDE SEQUENCE [LARGE SCALE GENOMIC DNA]</scope>
    <source>
        <strain evidence="2 3">S276</strain>
    </source>
</reference>
<feature type="region of interest" description="Disordered" evidence="1">
    <location>
        <begin position="828"/>
        <end position="847"/>
    </location>
</feature>
<keyword evidence="3" id="KW-1185">Reference proteome</keyword>
<evidence type="ECO:0000313" key="3">
    <source>
        <dbReference type="Proteomes" id="UP000265515"/>
    </source>
</evidence>
<feature type="compositionally biased region" description="Acidic residues" evidence="1">
    <location>
        <begin position="141"/>
        <end position="157"/>
    </location>
</feature>
<feature type="region of interest" description="Disordered" evidence="1">
    <location>
        <begin position="136"/>
        <end position="163"/>
    </location>
</feature>
<feature type="compositionally biased region" description="Basic and acidic residues" evidence="1">
    <location>
        <begin position="1035"/>
        <end position="1044"/>
    </location>
</feature>
<name>A0A388MA67_CHABU</name>
<gene>
    <name evidence="2" type="ORF">CBR_g52270</name>
</gene>
<feature type="region of interest" description="Disordered" evidence="1">
    <location>
        <begin position="1145"/>
        <end position="1182"/>
    </location>
</feature>
<protein>
    <submittedName>
        <fullName evidence="2">Uncharacterized protein</fullName>
    </submittedName>
</protein>
<accession>A0A388MA67</accession>
<dbReference type="EMBL" id="BFEA01000900">
    <property type="protein sequence ID" value="GBG91383.1"/>
    <property type="molecule type" value="Genomic_DNA"/>
</dbReference>
<proteinExistence type="predicted"/>
<dbReference type="Gramene" id="GBG91383">
    <property type="protein sequence ID" value="GBG91383"/>
    <property type="gene ID" value="CBR_g52270"/>
</dbReference>
<feature type="region of interest" description="Disordered" evidence="1">
    <location>
        <begin position="930"/>
        <end position="969"/>
    </location>
</feature>
<feature type="compositionally biased region" description="Basic and acidic residues" evidence="1">
    <location>
        <begin position="998"/>
        <end position="1008"/>
    </location>
</feature>
<evidence type="ECO:0000256" key="1">
    <source>
        <dbReference type="SAM" id="MobiDB-lite"/>
    </source>
</evidence>
<dbReference type="AlphaFoldDB" id="A0A388MA67"/>
<feature type="compositionally biased region" description="Basic and acidic residues" evidence="1">
    <location>
        <begin position="1149"/>
        <end position="1167"/>
    </location>
</feature>
<organism evidence="2 3">
    <name type="scientific">Chara braunii</name>
    <name type="common">Braun's stonewort</name>
    <dbReference type="NCBI Taxonomy" id="69332"/>
    <lineage>
        <taxon>Eukaryota</taxon>
        <taxon>Viridiplantae</taxon>
        <taxon>Streptophyta</taxon>
        <taxon>Charophyceae</taxon>
        <taxon>Charales</taxon>
        <taxon>Characeae</taxon>
        <taxon>Chara</taxon>
    </lineage>
</organism>
<comment type="caution">
    <text evidence="2">The sequence shown here is derived from an EMBL/GenBank/DDBJ whole genome shotgun (WGS) entry which is preliminary data.</text>
</comment>